<feature type="transmembrane region" description="Helical" evidence="1">
    <location>
        <begin position="233"/>
        <end position="256"/>
    </location>
</feature>
<keyword evidence="1" id="KW-1133">Transmembrane helix</keyword>
<sequence length="539" mass="60834">MLASSILYYVYLSIWSTLTLGSLWLFFRYRQEPAIRLRDPILSIVSALLMLLLTNVHLVRLARRFEISCALLLWIPTYCLPLIALLTMTRFIRLVHLYRMSIQKLEQGVAYLEQGPPMGEDDQAVAMITVSTSPAYPHLEDSSTYSHLERISSQQSLVSPPSAHSIGRYLLVRQISMVERIVHGLNSFLTRNILSILCMGYITTMTVVLFFIFTTSSKFNQGTTKCAFGWEYVPLYAILFLTALPAVPAILGTAGLKDAYGICLEMNISAAIFVSSFIGALIFNILQATTSFDLPSFPATLWAVWACISLHYVLILLPLYEVLYPGLPPMPSRPHPGTLTSNPEGNDNSVAEQIQEANWTAFIALFHQPERLKAFREYAVSEFSVENVLFIERLWGIRQARLRKSEAGIVSCMRLYDQFFRSGADLELNLQGETMADLRRCVEGSSSQPPGISGVGDDEEEIIVGMEDHGSLRSLSLKMFDQAEAEILKLMYESTYPRFLRLQTHEKYQQDLNRRRGGKGMLMAGEADLWFNGRLIDQV</sequence>
<evidence type="ECO:0000256" key="1">
    <source>
        <dbReference type="SAM" id="Phobius"/>
    </source>
</evidence>
<dbReference type="OrthoDB" id="5599315at2759"/>
<dbReference type="InterPro" id="IPR044926">
    <property type="entry name" value="RGS_subdomain_2"/>
</dbReference>
<dbReference type="PANTHER" id="PTHR10845:SF192">
    <property type="entry name" value="DOUBLE HIT, ISOFORM B"/>
    <property type="match status" value="1"/>
</dbReference>
<dbReference type="Pfam" id="PF00615">
    <property type="entry name" value="RGS"/>
    <property type="match status" value="1"/>
</dbReference>
<dbReference type="SUPFAM" id="SSF48097">
    <property type="entry name" value="Regulator of G-protein signaling, RGS"/>
    <property type="match status" value="1"/>
</dbReference>
<dbReference type="Gene3D" id="1.10.167.10">
    <property type="entry name" value="Regulator of G-protein Signalling 4, domain 2"/>
    <property type="match status" value="1"/>
</dbReference>
<dbReference type="PANTHER" id="PTHR10845">
    <property type="entry name" value="REGULATOR OF G PROTEIN SIGNALING"/>
    <property type="match status" value="1"/>
</dbReference>
<dbReference type="SMART" id="SM00315">
    <property type="entry name" value="RGS"/>
    <property type="match status" value="1"/>
</dbReference>
<organism evidence="3 4">
    <name type="scientific">Piptocephalis cylindrospora</name>
    <dbReference type="NCBI Taxonomy" id="1907219"/>
    <lineage>
        <taxon>Eukaryota</taxon>
        <taxon>Fungi</taxon>
        <taxon>Fungi incertae sedis</taxon>
        <taxon>Zoopagomycota</taxon>
        <taxon>Zoopagomycotina</taxon>
        <taxon>Zoopagomycetes</taxon>
        <taxon>Zoopagales</taxon>
        <taxon>Piptocephalidaceae</taxon>
        <taxon>Piptocephalis</taxon>
    </lineage>
</organism>
<feature type="transmembrane region" description="Helical" evidence="1">
    <location>
        <begin position="39"/>
        <end position="59"/>
    </location>
</feature>
<accession>A0A4P9Y3C3</accession>
<keyword evidence="4" id="KW-1185">Reference proteome</keyword>
<dbReference type="InterPro" id="IPR016137">
    <property type="entry name" value="RGS"/>
</dbReference>
<dbReference type="Proteomes" id="UP000267251">
    <property type="component" value="Unassembled WGS sequence"/>
</dbReference>
<evidence type="ECO:0000313" key="4">
    <source>
        <dbReference type="Proteomes" id="UP000267251"/>
    </source>
</evidence>
<dbReference type="AlphaFoldDB" id="A0A4P9Y3C3"/>
<feature type="domain" description="RGS" evidence="2">
    <location>
        <begin position="361"/>
        <end position="509"/>
    </location>
</feature>
<evidence type="ECO:0000259" key="2">
    <source>
        <dbReference type="PROSITE" id="PS50132"/>
    </source>
</evidence>
<feature type="transmembrane region" description="Helical" evidence="1">
    <location>
        <begin position="193"/>
        <end position="213"/>
    </location>
</feature>
<proteinExistence type="predicted"/>
<feature type="transmembrane region" description="Helical" evidence="1">
    <location>
        <begin position="268"/>
        <end position="287"/>
    </location>
</feature>
<reference evidence="4" key="1">
    <citation type="journal article" date="2018" name="Nat. Microbiol.">
        <title>Leveraging single-cell genomics to expand the fungal tree of life.</title>
        <authorList>
            <person name="Ahrendt S.R."/>
            <person name="Quandt C.A."/>
            <person name="Ciobanu D."/>
            <person name="Clum A."/>
            <person name="Salamov A."/>
            <person name="Andreopoulos B."/>
            <person name="Cheng J.F."/>
            <person name="Woyke T."/>
            <person name="Pelin A."/>
            <person name="Henrissat B."/>
            <person name="Reynolds N.K."/>
            <person name="Benny G.L."/>
            <person name="Smith M.E."/>
            <person name="James T.Y."/>
            <person name="Grigoriev I.V."/>
        </authorList>
    </citation>
    <scope>NUCLEOTIDE SEQUENCE [LARGE SCALE GENOMIC DNA]</scope>
</reference>
<keyword evidence="1" id="KW-0812">Transmembrane</keyword>
<name>A0A4P9Y3C3_9FUNG</name>
<dbReference type="EMBL" id="KZ988377">
    <property type="protein sequence ID" value="RKP12330.1"/>
    <property type="molecule type" value="Genomic_DNA"/>
</dbReference>
<keyword evidence="1" id="KW-0472">Membrane</keyword>
<gene>
    <name evidence="3" type="ORF">BJ684DRAFT_17173</name>
</gene>
<protein>
    <recommendedName>
        <fullName evidence="2">RGS domain-containing protein</fullName>
    </recommendedName>
</protein>
<evidence type="ECO:0000313" key="3">
    <source>
        <dbReference type="EMBL" id="RKP12330.1"/>
    </source>
</evidence>
<feature type="transmembrane region" description="Helical" evidence="1">
    <location>
        <begin position="299"/>
        <end position="323"/>
    </location>
</feature>
<feature type="transmembrane region" description="Helical" evidence="1">
    <location>
        <begin position="71"/>
        <end position="92"/>
    </location>
</feature>
<dbReference type="PROSITE" id="PS50132">
    <property type="entry name" value="RGS"/>
    <property type="match status" value="1"/>
</dbReference>
<dbReference type="InterPro" id="IPR036305">
    <property type="entry name" value="RGS_sf"/>
</dbReference>
<feature type="transmembrane region" description="Helical" evidence="1">
    <location>
        <begin position="6"/>
        <end position="27"/>
    </location>
</feature>